<protein>
    <recommendedName>
        <fullName evidence="4">PA domain-containing protein</fullName>
    </recommendedName>
</protein>
<evidence type="ECO:0000256" key="3">
    <source>
        <dbReference type="SAM" id="Phobius"/>
    </source>
</evidence>
<keyword evidence="3" id="KW-0472">Membrane</keyword>
<dbReference type="Pfam" id="PF02225">
    <property type="entry name" value="PA"/>
    <property type="match status" value="1"/>
</dbReference>
<reference evidence="5" key="1">
    <citation type="submission" date="2021-12" db="EMBL/GenBank/DDBJ databases">
        <authorList>
            <person name="Martin H S."/>
        </authorList>
    </citation>
    <scope>NUCLEOTIDE SEQUENCE</scope>
</reference>
<evidence type="ECO:0000256" key="1">
    <source>
        <dbReference type="ARBA" id="ARBA00022729"/>
    </source>
</evidence>
<proteinExistence type="predicted"/>
<evidence type="ECO:0000313" key="6">
    <source>
        <dbReference type="Proteomes" id="UP000838878"/>
    </source>
</evidence>
<keyword evidence="3" id="KW-0812">Transmembrane</keyword>
<keyword evidence="3" id="KW-1133">Transmembrane helix</keyword>
<dbReference type="OrthoDB" id="206201at2759"/>
<feature type="transmembrane region" description="Helical" evidence="3">
    <location>
        <begin position="12"/>
        <end position="32"/>
    </location>
</feature>
<keyword evidence="2" id="KW-0325">Glycoprotein</keyword>
<feature type="non-terminal residue" evidence="5">
    <location>
        <position position="214"/>
    </location>
</feature>
<feature type="domain" description="PA" evidence="4">
    <location>
        <begin position="88"/>
        <end position="177"/>
    </location>
</feature>
<dbReference type="Proteomes" id="UP000838878">
    <property type="component" value="Chromosome 14"/>
</dbReference>
<keyword evidence="1" id="KW-0732">Signal</keyword>
<dbReference type="InterPro" id="IPR046450">
    <property type="entry name" value="PA_dom_sf"/>
</dbReference>
<sequence>MPSTRFLNVANYFVLCIYFLFSSLVSTVSPGANDLHFYDGSSTADIIAGDVFFEILDPPELRYSYRIRPAKDFGTPFNGSIYFEKVRLVPTLPLHSCSDILNADEIFGNIALSERGECSFVFKTLKAQQVGAQAVIITESVDKWDDALDHLIEMVDDKMELDVNIPAGFLLGRSGATIIRTLRRLQKNYAIVNMPINLTHVPIGKMKQPPWISW</sequence>
<dbReference type="InterPro" id="IPR003137">
    <property type="entry name" value="PA_domain"/>
</dbReference>
<dbReference type="PANTHER" id="PTHR22702:SF1">
    <property type="entry name" value="PROTEASE-ASSOCIATED DOMAIN-CONTAINING PROTEIN 1"/>
    <property type="match status" value="1"/>
</dbReference>
<dbReference type="AlphaFoldDB" id="A0A8J9Y782"/>
<dbReference type="SUPFAM" id="SSF52025">
    <property type="entry name" value="PA domain"/>
    <property type="match status" value="1"/>
</dbReference>
<dbReference type="Gene3D" id="3.50.30.30">
    <property type="match status" value="1"/>
</dbReference>
<dbReference type="PANTHER" id="PTHR22702">
    <property type="entry name" value="PROTEASE-ASSOCIATED DOMAIN-CONTAINING PROTEIN"/>
    <property type="match status" value="1"/>
</dbReference>
<dbReference type="EMBL" id="OV170234">
    <property type="protein sequence ID" value="CAH0719969.1"/>
    <property type="molecule type" value="Genomic_DNA"/>
</dbReference>
<evidence type="ECO:0000256" key="2">
    <source>
        <dbReference type="ARBA" id="ARBA00023180"/>
    </source>
</evidence>
<evidence type="ECO:0000313" key="5">
    <source>
        <dbReference type="EMBL" id="CAH0719969.1"/>
    </source>
</evidence>
<name>A0A8J9Y782_9NEOP</name>
<accession>A0A8J9Y782</accession>
<gene>
    <name evidence="5" type="ORF">BINO364_LOCUS6254</name>
</gene>
<keyword evidence="6" id="KW-1185">Reference proteome</keyword>
<evidence type="ECO:0000259" key="4">
    <source>
        <dbReference type="Pfam" id="PF02225"/>
    </source>
</evidence>
<organism evidence="5 6">
    <name type="scientific">Brenthis ino</name>
    <name type="common">lesser marbled fritillary</name>
    <dbReference type="NCBI Taxonomy" id="405034"/>
    <lineage>
        <taxon>Eukaryota</taxon>
        <taxon>Metazoa</taxon>
        <taxon>Ecdysozoa</taxon>
        <taxon>Arthropoda</taxon>
        <taxon>Hexapoda</taxon>
        <taxon>Insecta</taxon>
        <taxon>Pterygota</taxon>
        <taxon>Neoptera</taxon>
        <taxon>Endopterygota</taxon>
        <taxon>Lepidoptera</taxon>
        <taxon>Glossata</taxon>
        <taxon>Ditrysia</taxon>
        <taxon>Papilionoidea</taxon>
        <taxon>Nymphalidae</taxon>
        <taxon>Heliconiinae</taxon>
        <taxon>Argynnini</taxon>
        <taxon>Brenthis</taxon>
    </lineage>
</organism>